<dbReference type="Proteomes" id="UP000265366">
    <property type="component" value="Unassembled WGS sequence"/>
</dbReference>
<reference evidence="2 3" key="1">
    <citation type="submission" date="2018-08" db="EMBL/GenBank/DDBJ databases">
        <title>Erythrobacter zhengii sp.nov., a bacterium isolated from deep-sea sediment.</title>
        <authorList>
            <person name="Fang C."/>
            <person name="Wu Y.-H."/>
            <person name="Sun C."/>
            <person name="Wang H."/>
            <person name="Cheng H."/>
            <person name="Meng F.-X."/>
            <person name="Wang C.-S."/>
            <person name="Xu X.-W."/>
        </authorList>
    </citation>
    <scope>NUCLEOTIDE SEQUENCE [LARGE SCALE GENOMIC DNA]</scope>
    <source>
        <strain evidence="2 3">CCTCC AB 2015396</strain>
    </source>
</reference>
<evidence type="ECO:0000313" key="2">
    <source>
        <dbReference type="EMBL" id="RIV81344.1"/>
    </source>
</evidence>
<accession>A0A3A1P168</accession>
<dbReference type="EMBL" id="QXFM01000138">
    <property type="protein sequence ID" value="RIV81344.1"/>
    <property type="molecule type" value="Genomic_DNA"/>
</dbReference>
<keyword evidence="2" id="KW-0282">Flagellum</keyword>
<proteinExistence type="predicted"/>
<evidence type="ECO:0000313" key="3">
    <source>
        <dbReference type="Proteomes" id="UP000265366"/>
    </source>
</evidence>
<keyword evidence="2" id="KW-0969">Cilium</keyword>
<dbReference type="RefSeq" id="WP_119594341.1">
    <property type="nucleotide sequence ID" value="NZ_QXFM01000138.1"/>
</dbReference>
<organism evidence="2 3">
    <name type="scientific">Aurantiacibacter xanthus</name>
    <dbReference type="NCBI Taxonomy" id="1784712"/>
    <lineage>
        <taxon>Bacteria</taxon>
        <taxon>Pseudomonadati</taxon>
        <taxon>Pseudomonadota</taxon>
        <taxon>Alphaproteobacteria</taxon>
        <taxon>Sphingomonadales</taxon>
        <taxon>Erythrobacteraceae</taxon>
        <taxon>Aurantiacibacter</taxon>
    </lineage>
</organism>
<keyword evidence="2" id="KW-0966">Cell projection</keyword>
<dbReference type="Pfam" id="PF10135">
    <property type="entry name" value="Rod-binding"/>
    <property type="match status" value="1"/>
</dbReference>
<name>A0A3A1P168_9SPHN</name>
<comment type="caution">
    <text evidence="2">The sequence shown here is derived from an EMBL/GenBank/DDBJ whole genome shotgun (WGS) entry which is preliminary data.</text>
</comment>
<feature type="domain" description="Flagellar protein FlgJ N-terminal" evidence="1">
    <location>
        <begin position="57"/>
        <end position="100"/>
    </location>
</feature>
<sequence>MDLTPATDFALPSLRAQFALNPSGRKGSGDDAAQLKQVAEGFEAVFLRQMLASAGKADFGGEDLFGSSGEDTFREMRDARFAEIAAATGTIGLATQIEAQLARHLKPEATGGEG</sequence>
<gene>
    <name evidence="2" type="ORF">D2V17_17515</name>
</gene>
<protein>
    <submittedName>
        <fullName evidence="2">Flagellar biosynthesis protein FlgJ</fullName>
    </submittedName>
</protein>
<keyword evidence="3" id="KW-1185">Reference proteome</keyword>
<evidence type="ECO:0000259" key="1">
    <source>
        <dbReference type="Pfam" id="PF10135"/>
    </source>
</evidence>
<dbReference type="InterPro" id="IPR019301">
    <property type="entry name" value="Flagellar_prot_FlgJ_N"/>
</dbReference>
<dbReference type="AlphaFoldDB" id="A0A3A1P168"/>
<dbReference type="OrthoDB" id="8481704at2"/>